<dbReference type="Gene3D" id="4.10.430.10">
    <property type="entry name" value="Histone-like protein H-NS, C-terminal domain"/>
    <property type="match status" value="1"/>
</dbReference>
<feature type="domain" description="DNA-binding protein H-NS-like C-terminal" evidence="6">
    <location>
        <begin position="73"/>
        <end position="117"/>
    </location>
</feature>
<dbReference type="InterPro" id="IPR027444">
    <property type="entry name" value="H-NS_C_dom"/>
</dbReference>
<evidence type="ECO:0000259" key="6">
    <source>
        <dbReference type="SMART" id="SM00528"/>
    </source>
</evidence>
<dbReference type="RefSeq" id="WP_338618463.1">
    <property type="nucleotide sequence ID" value="NZ_BAAAEN010000004.1"/>
</dbReference>
<keyword evidence="8" id="KW-1185">Reference proteome</keyword>
<dbReference type="Proteomes" id="UP001501706">
    <property type="component" value="Unassembled WGS sequence"/>
</dbReference>
<evidence type="ECO:0000313" key="7">
    <source>
        <dbReference type="EMBL" id="GAA0499938.1"/>
    </source>
</evidence>
<comment type="caution">
    <text evidence="7">The sequence shown here is derived from an EMBL/GenBank/DDBJ whole genome shotgun (WGS) entry which is preliminary data.</text>
</comment>
<protein>
    <submittedName>
        <fullName evidence="7">H-NS histone family protein</fullName>
    </submittedName>
</protein>
<proteinExistence type="inferred from homology"/>
<evidence type="ECO:0000256" key="3">
    <source>
        <dbReference type="ARBA" id="ARBA00022490"/>
    </source>
</evidence>
<evidence type="ECO:0000256" key="5">
    <source>
        <dbReference type="SAM" id="MobiDB-lite"/>
    </source>
</evidence>
<reference evidence="7 8" key="1">
    <citation type="journal article" date="2019" name="Int. J. Syst. Evol. Microbiol.">
        <title>The Global Catalogue of Microorganisms (GCM) 10K type strain sequencing project: providing services to taxonomists for standard genome sequencing and annotation.</title>
        <authorList>
            <consortium name="The Broad Institute Genomics Platform"/>
            <consortium name="The Broad Institute Genome Sequencing Center for Infectious Disease"/>
            <person name="Wu L."/>
            <person name="Ma J."/>
        </authorList>
    </citation>
    <scope>NUCLEOTIDE SEQUENCE [LARGE SCALE GENOMIC DNA]</scope>
    <source>
        <strain evidence="7 8">JCM 14330</strain>
    </source>
</reference>
<dbReference type="EMBL" id="BAAAEN010000004">
    <property type="protein sequence ID" value="GAA0499938.1"/>
    <property type="molecule type" value="Genomic_DNA"/>
</dbReference>
<evidence type="ECO:0000256" key="4">
    <source>
        <dbReference type="ARBA" id="ARBA00023125"/>
    </source>
</evidence>
<dbReference type="PANTHER" id="PTHR38097:SF2">
    <property type="entry name" value="DNA-BINDING PROTEIN STPA"/>
    <property type="match status" value="1"/>
</dbReference>
<feature type="region of interest" description="Disordered" evidence="5">
    <location>
        <begin position="53"/>
        <end position="99"/>
    </location>
</feature>
<evidence type="ECO:0000313" key="8">
    <source>
        <dbReference type="Proteomes" id="UP001501706"/>
    </source>
</evidence>
<keyword evidence="4" id="KW-0238">DNA-binding</keyword>
<feature type="compositionally biased region" description="Low complexity" evidence="5">
    <location>
        <begin position="64"/>
        <end position="77"/>
    </location>
</feature>
<name>A0ABN1BMK3_9BURK</name>
<keyword evidence="3" id="KW-0963">Cytoplasm</keyword>
<sequence>MAKDTYQSLQAQIRKLQEKAESVRQKQRQPVIASILRSMQEFSITLDELKAAQAKGGAPRKRASGTAAKTSAAKPAKQVAPKYRHPETGETWTGRGKPPRWLVAAEAGGATRDQFLIAQ</sequence>
<dbReference type="SMART" id="SM00528">
    <property type="entry name" value="HNS"/>
    <property type="match status" value="1"/>
</dbReference>
<comment type="subcellular location">
    <subcellularLocation>
        <location evidence="1">Cytoplasm</location>
        <location evidence="1">Nucleoid</location>
    </subcellularLocation>
</comment>
<evidence type="ECO:0000256" key="1">
    <source>
        <dbReference type="ARBA" id="ARBA00004453"/>
    </source>
</evidence>
<gene>
    <name evidence="7" type="ORF">GCM10009097_15510</name>
</gene>
<dbReference type="SUPFAM" id="SSF81273">
    <property type="entry name" value="H-NS histone-like proteins"/>
    <property type="match status" value="1"/>
</dbReference>
<evidence type="ECO:0000256" key="2">
    <source>
        <dbReference type="ARBA" id="ARBA00010610"/>
    </source>
</evidence>
<organism evidence="7 8">
    <name type="scientific">Pigmentiphaga daeguensis</name>
    <dbReference type="NCBI Taxonomy" id="414049"/>
    <lineage>
        <taxon>Bacteria</taxon>
        <taxon>Pseudomonadati</taxon>
        <taxon>Pseudomonadota</taxon>
        <taxon>Betaproteobacteria</taxon>
        <taxon>Burkholderiales</taxon>
        <taxon>Alcaligenaceae</taxon>
        <taxon>Pigmentiphaga</taxon>
    </lineage>
</organism>
<dbReference type="Pfam" id="PF00816">
    <property type="entry name" value="Histone_HNS"/>
    <property type="match status" value="1"/>
</dbReference>
<accession>A0ABN1BMK3</accession>
<dbReference type="InterPro" id="IPR037150">
    <property type="entry name" value="H-NS_C_dom_sf"/>
</dbReference>
<dbReference type="PANTHER" id="PTHR38097">
    <property type="match status" value="1"/>
</dbReference>
<comment type="similarity">
    <text evidence="2">Belongs to the histone-like protein H-NS family.</text>
</comment>